<dbReference type="PANTHER" id="PTHR37028">
    <property type="entry name" value="UNNAMED PRODUCT-RELATED"/>
    <property type="match status" value="1"/>
</dbReference>
<gene>
    <name evidence="2" type="ORF">TCIL3000_11_12780</name>
</gene>
<protein>
    <submittedName>
        <fullName evidence="2">Uncharacterized protein TCIL3000_11_12780</fullName>
    </submittedName>
</protein>
<evidence type="ECO:0000313" key="2">
    <source>
        <dbReference type="EMBL" id="CCC95782.1"/>
    </source>
</evidence>
<reference evidence="2" key="1">
    <citation type="journal article" date="2012" name="Proc. Natl. Acad. Sci. U.S.A.">
        <title>Antigenic diversity is generated by distinct evolutionary mechanisms in African trypanosome species.</title>
        <authorList>
            <person name="Jackson A.P."/>
            <person name="Berry A."/>
            <person name="Aslett M."/>
            <person name="Allison H.C."/>
            <person name="Burton P."/>
            <person name="Vavrova-Anderson J."/>
            <person name="Brown R."/>
            <person name="Browne H."/>
            <person name="Corton N."/>
            <person name="Hauser H."/>
            <person name="Gamble J."/>
            <person name="Gilderthorp R."/>
            <person name="Marcello L."/>
            <person name="McQuillan J."/>
            <person name="Otto T.D."/>
            <person name="Quail M.A."/>
            <person name="Sanders M.J."/>
            <person name="van Tonder A."/>
            <person name="Ginger M.L."/>
            <person name="Field M.C."/>
            <person name="Barry J.D."/>
            <person name="Hertz-Fowler C."/>
            <person name="Berriman M."/>
        </authorList>
    </citation>
    <scope>NUCLEOTIDE SEQUENCE</scope>
    <source>
        <strain evidence="2">IL3000</strain>
    </source>
</reference>
<name>G0V2B0_TRYCI</name>
<evidence type="ECO:0000256" key="1">
    <source>
        <dbReference type="SAM" id="MobiDB-lite"/>
    </source>
</evidence>
<accession>G0V2B0</accession>
<dbReference type="EMBL" id="HE575324">
    <property type="protein sequence ID" value="CCC95782.1"/>
    <property type="molecule type" value="Genomic_DNA"/>
</dbReference>
<feature type="compositionally biased region" description="Polar residues" evidence="1">
    <location>
        <begin position="566"/>
        <end position="578"/>
    </location>
</feature>
<dbReference type="AlphaFoldDB" id="G0V2B0"/>
<feature type="region of interest" description="Disordered" evidence="1">
    <location>
        <begin position="496"/>
        <end position="578"/>
    </location>
</feature>
<proteinExistence type="predicted"/>
<dbReference type="PANTHER" id="PTHR37028:SF9">
    <property type="entry name" value="NUCLEAR PROTEIN MDM1"/>
    <property type="match status" value="1"/>
</dbReference>
<sequence length="578" mass="67129">MVVVSEVPSVVTFLSETGEHYRYRTELLRQRFLEKEQQECTFRPKLSRYAARKKAVAESGVCQPVEKRLLELHARQKELAELRRVEHSERERARLEMEIRPPRLTSRARSLTRRDQVEISRAWLKKREDNVARMREAILQEDLDAMRPATSFPSRAHVRNGGARRDGPRIEDHLIAEREARRQRMYERYERAMTMSSGSDCSLCSENPRRLFRPHITRYARSMSLTGDVVDRLLSRDKGSRRKSRDVDLTGVPRVSSSSTRHFRYLYKNPNMSVHDRLYHNDYIKRCEPGAMRNSCDVRSEHVGVPQINETSRAIVERRRAEELLLYGGCRSGSPTSRLHAGKGVTVSATRHKLHCENTFREQQEEESAHCTFRPNVDEWSEQIWQRQVQRLRLDGNSHSGQMLLELLWRRSETRAKEDLRRQRELNEQKEFEECTFHPKVGRAPRSRVVCGLSVHERNEAWAQRRVQRLDRTRQEIERRELAECSFHPSITVLPSSGPTAFSGRENSGLHTRKSFDLQSGGEWSDEWWNRGPRSSHGDNSDSRLCSEPLQQSGLSPRQCPEGSPGSCSLTSRAGLSP</sequence>
<organism evidence="2">
    <name type="scientific">Trypanosoma congolense (strain IL3000)</name>
    <dbReference type="NCBI Taxonomy" id="1068625"/>
    <lineage>
        <taxon>Eukaryota</taxon>
        <taxon>Discoba</taxon>
        <taxon>Euglenozoa</taxon>
        <taxon>Kinetoplastea</taxon>
        <taxon>Metakinetoplastina</taxon>
        <taxon>Trypanosomatida</taxon>
        <taxon>Trypanosomatidae</taxon>
        <taxon>Trypanosoma</taxon>
        <taxon>Nannomonas</taxon>
    </lineage>
</organism>
<dbReference type="VEuPathDB" id="TriTrypDB:TcIL3000.11.12780"/>
<feature type="compositionally biased region" description="Polar residues" evidence="1">
    <location>
        <begin position="496"/>
        <end position="510"/>
    </location>
</feature>